<evidence type="ECO:0000256" key="2">
    <source>
        <dbReference type="SAM" id="Phobius"/>
    </source>
</evidence>
<feature type="domain" description="LysM" evidence="3">
    <location>
        <begin position="106"/>
        <end position="150"/>
    </location>
</feature>
<comment type="caution">
    <text evidence="4">The sequence shown here is derived from an EMBL/GenBank/DDBJ whole genome shotgun (WGS) entry which is preliminary data.</text>
</comment>
<keyword evidence="2" id="KW-1133">Transmembrane helix</keyword>
<dbReference type="Proteomes" id="UP000649604">
    <property type="component" value="Unassembled WGS sequence"/>
</dbReference>
<sequence>MPAERDESGRIGRDMKRSAWTQRFHVPLIILTWVGFIAILGLFGSYAFLLRSKEIAMQEMLYKELQSLREENYRLTEQNQQLEQEGCPSVSANPPLDPEAASQRSFQYTVQKGDTMWDIAAMYNVDVNDLMRWNNLTPRSQIFPGEQLTIILDE</sequence>
<name>A0A9D5JT19_9BACT</name>
<dbReference type="CDD" id="cd00118">
    <property type="entry name" value="LysM"/>
    <property type="match status" value="1"/>
</dbReference>
<dbReference type="InterPro" id="IPR018392">
    <property type="entry name" value="LysM"/>
</dbReference>
<feature type="region of interest" description="Disordered" evidence="1">
    <location>
        <begin position="78"/>
        <end position="99"/>
    </location>
</feature>
<dbReference type="PANTHER" id="PTHR33734">
    <property type="entry name" value="LYSM DOMAIN-CONTAINING GPI-ANCHORED PROTEIN 2"/>
    <property type="match status" value="1"/>
</dbReference>
<dbReference type="Gene3D" id="3.10.350.10">
    <property type="entry name" value="LysM domain"/>
    <property type="match status" value="1"/>
</dbReference>
<dbReference type="SUPFAM" id="SSF54106">
    <property type="entry name" value="LysM domain"/>
    <property type="match status" value="1"/>
</dbReference>
<dbReference type="AlphaFoldDB" id="A0A9D5JT19"/>
<evidence type="ECO:0000256" key="1">
    <source>
        <dbReference type="SAM" id="MobiDB-lite"/>
    </source>
</evidence>
<reference evidence="4" key="1">
    <citation type="submission" date="2019-11" db="EMBL/GenBank/DDBJ databases">
        <title>Microbial mats filling the niche in hypersaline microbial mats.</title>
        <authorList>
            <person name="Wong H.L."/>
            <person name="Macleod F.I."/>
            <person name="White R.A. III"/>
            <person name="Burns B.P."/>
        </authorList>
    </citation>
    <scope>NUCLEOTIDE SEQUENCE</scope>
    <source>
        <strain evidence="4">Rbin_158</strain>
    </source>
</reference>
<dbReference type="SMART" id="SM00257">
    <property type="entry name" value="LysM"/>
    <property type="match status" value="1"/>
</dbReference>
<keyword evidence="2" id="KW-0472">Membrane</keyword>
<feature type="transmembrane region" description="Helical" evidence="2">
    <location>
        <begin position="24"/>
        <end position="50"/>
    </location>
</feature>
<keyword evidence="2" id="KW-0812">Transmembrane</keyword>
<evidence type="ECO:0000313" key="4">
    <source>
        <dbReference type="EMBL" id="MBD3323693.1"/>
    </source>
</evidence>
<protein>
    <submittedName>
        <fullName evidence="4">LysM peptidoglycan-binding domain-containing protein</fullName>
    </submittedName>
</protein>
<accession>A0A9D5JT19</accession>
<dbReference type="PROSITE" id="PS51782">
    <property type="entry name" value="LYSM"/>
    <property type="match status" value="1"/>
</dbReference>
<gene>
    <name evidence="4" type="ORF">GF339_03855</name>
</gene>
<organism evidence="4 5">
    <name type="scientific">candidate division KSB3 bacterium</name>
    <dbReference type="NCBI Taxonomy" id="2044937"/>
    <lineage>
        <taxon>Bacteria</taxon>
        <taxon>candidate division KSB3</taxon>
    </lineage>
</organism>
<dbReference type="InterPro" id="IPR036779">
    <property type="entry name" value="LysM_dom_sf"/>
</dbReference>
<dbReference type="EMBL" id="WJJP01000117">
    <property type="protein sequence ID" value="MBD3323693.1"/>
    <property type="molecule type" value="Genomic_DNA"/>
</dbReference>
<dbReference type="Pfam" id="PF01476">
    <property type="entry name" value="LysM"/>
    <property type="match status" value="1"/>
</dbReference>
<evidence type="ECO:0000313" key="5">
    <source>
        <dbReference type="Proteomes" id="UP000649604"/>
    </source>
</evidence>
<evidence type="ECO:0000259" key="3">
    <source>
        <dbReference type="PROSITE" id="PS51782"/>
    </source>
</evidence>
<dbReference type="GO" id="GO:0008932">
    <property type="term" value="F:lytic endotransglycosylase activity"/>
    <property type="evidence" value="ECO:0007669"/>
    <property type="project" value="TreeGrafter"/>
</dbReference>
<proteinExistence type="predicted"/>
<dbReference type="PANTHER" id="PTHR33734:SF22">
    <property type="entry name" value="MEMBRANE-BOUND LYTIC MUREIN TRANSGLYCOSYLASE D"/>
    <property type="match status" value="1"/>
</dbReference>